<accession>A0A9J7AUH7</accession>
<dbReference type="Pfam" id="PF01575">
    <property type="entry name" value="MaoC_dehydratas"/>
    <property type="match status" value="1"/>
</dbReference>
<dbReference type="Gene3D" id="3.10.129.10">
    <property type="entry name" value="Hotdog Thioesterase"/>
    <property type="match status" value="1"/>
</dbReference>
<evidence type="ECO:0000259" key="1">
    <source>
        <dbReference type="Pfam" id="PF01575"/>
    </source>
</evidence>
<reference evidence="2" key="1">
    <citation type="submission" date="2022-08" db="EMBL/GenBank/DDBJ databases">
        <title>Nisaea acidiphila sp. nov., isolated from a marine algal debris and emended description of the genus Nisaea Urios et al. 2008.</title>
        <authorList>
            <person name="Kwon K."/>
        </authorList>
    </citation>
    <scope>NUCLEOTIDE SEQUENCE</scope>
    <source>
        <strain evidence="2">MEBiC11861</strain>
    </source>
</reference>
<proteinExistence type="predicted"/>
<dbReference type="EMBL" id="CP102480">
    <property type="protein sequence ID" value="UUX50766.1"/>
    <property type="molecule type" value="Genomic_DNA"/>
</dbReference>
<dbReference type="SUPFAM" id="SSF54637">
    <property type="entry name" value="Thioesterase/thiol ester dehydrase-isomerase"/>
    <property type="match status" value="1"/>
</dbReference>
<dbReference type="PANTHER" id="PTHR43664:SF1">
    <property type="entry name" value="BETA-METHYLMALYL-COA DEHYDRATASE"/>
    <property type="match status" value="1"/>
</dbReference>
<name>A0A9J7AUH7_9PROT</name>
<dbReference type="Proteomes" id="UP001060336">
    <property type="component" value="Chromosome"/>
</dbReference>
<gene>
    <name evidence="2" type="ORF">NUH88_03480</name>
</gene>
<dbReference type="CDD" id="cd03454">
    <property type="entry name" value="YdeM"/>
    <property type="match status" value="1"/>
</dbReference>
<dbReference type="RefSeq" id="WP_257769993.1">
    <property type="nucleotide sequence ID" value="NZ_CP102480.1"/>
</dbReference>
<dbReference type="InterPro" id="IPR029069">
    <property type="entry name" value="HotDog_dom_sf"/>
</dbReference>
<evidence type="ECO:0000313" key="2">
    <source>
        <dbReference type="EMBL" id="UUX50766.1"/>
    </source>
</evidence>
<dbReference type="InterPro" id="IPR002539">
    <property type="entry name" value="MaoC-like_dom"/>
</dbReference>
<feature type="domain" description="MaoC-like" evidence="1">
    <location>
        <begin position="12"/>
        <end position="116"/>
    </location>
</feature>
<keyword evidence="3" id="KW-1185">Reference proteome</keyword>
<dbReference type="InterPro" id="IPR052342">
    <property type="entry name" value="MCH/BMMD"/>
</dbReference>
<dbReference type="PANTHER" id="PTHR43664">
    <property type="entry name" value="MONOAMINE OXIDASE-RELATED"/>
    <property type="match status" value="1"/>
</dbReference>
<protein>
    <submittedName>
        <fullName evidence="2">MaoC family dehydratase</fullName>
    </submittedName>
</protein>
<organism evidence="2 3">
    <name type="scientific">Nisaea acidiphila</name>
    <dbReference type="NCBI Taxonomy" id="1862145"/>
    <lineage>
        <taxon>Bacteria</taxon>
        <taxon>Pseudomonadati</taxon>
        <taxon>Pseudomonadota</taxon>
        <taxon>Alphaproteobacteria</taxon>
        <taxon>Rhodospirillales</taxon>
        <taxon>Thalassobaculaceae</taxon>
        <taxon>Nisaea</taxon>
    </lineage>
</organism>
<sequence length="153" mass="17344">MQEAVHFEDLEIGQVLGSQRKTMTEAEIIEFAWQYDPQPFHISVPDAEESHFGGVISSGFQTLAVSFRLAWQANGLQATNLGAGTIEQLHWLKPVRPGDTLRVEMEVLEKRESRSKPDRGFVRFKYTTYNQDDEAVMTMECPQIVGRKEAARG</sequence>
<dbReference type="KEGG" id="naci:NUH88_03480"/>
<evidence type="ECO:0000313" key="3">
    <source>
        <dbReference type="Proteomes" id="UP001060336"/>
    </source>
</evidence>
<dbReference type="AlphaFoldDB" id="A0A9J7AUH7"/>